<feature type="repeat" description="RCC1" evidence="2">
    <location>
        <begin position="186"/>
        <end position="246"/>
    </location>
</feature>
<feature type="repeat" description="RCC1" evidence="2">
    <location>
        <begin position="349"/>
        <end position="413"/>
    </location>
</feature>
<dbReference type="InterPro" id="IPR051210">
    <property type="entry name" value="Ub_ligase/GEF_domain"/>
</dbReference>
<feature type="repeat" description="RCC1" evidence="2">
    <location>
        <begin position="132"/>
        <end position="185"/>
    </location>
</feature>
<feature type="repeat" description="RCC1" evidence="2">
    <location>
        <begin position="297"/>
        <end position="349"/>
    </location>
</feature>
<dbReference type="Gene3D" id="2.130.10.30">
    <property type="entry name" value="Regulator of chromosome condensation 1/beta-lactamase-inhibitor protein II"/>
    <property type="match status" value="2"/>
</dbReference>
<dbReference type="PROSITE" id="PS00626">
    <property type="entry name" value="RCC1_2"/>
    <property type="match status" value="1"/>
</dbReference>
<dbReference type="PANTHER" id="PTHR22870:SF395">
    <property type="entry name" value="UVB-RESISTANCE PROTEIN UVR8-RELATED"/>
    <property type="match status" value="1"/>
</dbReference>
<dbReference type="InterPro" id="IPR009091">
    <property type="entry name" value="RCC1/BLIP-II"/>
</dbReference>
<keyword evidence="1" id="KW-0677">Repeat</keyword>
<dbReference type="PRINTS" id="PR00633">
    <property type="entry name" value="RCCNDNSATION"/>
</dbReference>
<evidence type="ECO:0000313" key="5">
    <source>
        <dbReference type="Proteomes" id="UP001419268"/>
    </source>
</evidence>
<dbReference type="InterPro" id="IPR000408">
    <property type="entry name" value="Reg_chr_condens"/>
</dbReference>
<evidence type="ECO:0000313" key="4">
    <source>
        <dbReference type="EMBL" id="KAK9111539.1"/>
    </source>
</evidence>
<dbReference type="PROSITE" id="PS50012">
    <property type="entry name" value="RCC1_3"/>
    <property type="match status" value="7"/>
</dbReference>
<comment type="caution">
    <text evidence="4">The sequence shown here is derived from an EMBL/GenBank/DDBJ whole genome shotgun (WGS) entry which is preliminary data.</text>
</comment>
<dbReference type="SUPFAM" id="SSF50985">
    <property type="entry name" value="RCC1/BLIP-II"/>
    <property type="match status" value="2"/>
</dbReference>
<dbReference type="AlphaFoldDB" id="A0AAP0IA56"/>
<reference evidence="4 5" key="1">
    <citation type="submission" date="2024-01" db="EMBL/GenBank/DDBJ databases">
        <title>Genome assemblies of Stephania.</title>
        <authorList>
            <person name="Yang L."/>
        </authorList>
    </citation>
    <scope>NUCLEOTIDE SEQUENCE [LARGE SCALE GENOMIC DNA]</scope>
    <source>
        <strain evidence="4">JXDWG</strain>
        <tissue evidence="4">Leaf</tissue>
    </source>
</reference>
<dbReference type="Pfam" id="PF25390">
    <property type="entry name" value="WD40_RLD"/>
    <property type="match status" value="1"/>
</dbReference>
<dbReference type="InterPro" id="IPR058923">
    <property type="entry name" value="RCC1-like_dom"/>
</dbReference>
<keyword evidence="5" id="KW-1185">Reference proteome</keyword>
<dbReference type="Proteomes" id="UP001419268">
    <property type="component" value="Unassembled WGS sequence"/>
</dbReference>
<feature type="repeat" description="RCC1" evidence="2">
    <location>
        <begin position="28"/>
        <end position="79"/>
    </location>
</feature>
<evidence type="ECO:0000256" key="1">
    <source>
        <dbReference type="ARBA" id="ARBA00022737"/>
    </source>
</evidence>
<proteinExistence type="predicted"/>
<protein>
    <recommendedName>
        <fullName evidence="3">RCC1-like domain-containing protein</fullName>
    </recommendedName>
</protein>
<name>A0AAP0IA56_9MAGN</name>
<accession>A0AAP0IA56</accession>
<dbReference type="PANTHER" id="PTHR22870">
    <property type="entry name" value="REGULATOR OF CHROMOSOME CONDENSATION"/>
    <property type="match status" value="1"/>
</dbReference>
<gene>
    <name evidence="4" type="ORF">Scep_019058</name>
</gene>
<dbReference type="EMBL" id="JBBNAG010000008">
    <property type="protein sequence ID" value="KAK9111539.1"/>
    <property type="molecule type" value="Genomic_DNA"/>
</dbReference>
<feature type="repeat" description="RCC1" evidence="2">
    <location>
        <begin position="247"/>
        <end position="296"/>
    </location>
</feature>
<sequence>MWPRRCVDVSRIGSRVYWRWISSGSGRRFAALWGNGDHGRLGLGVLDSQWSPAVCKALENQSLKSISCGGAHTLFLTETGRVYATGLNDFGQLGVSDMKSYSLVPVEVSGFPKEISKISAGYRHSSAISVDGELYMWGNNSSGQLGLGKKAAKAIPTPSRVFCLDDIKIRMVSLGSEHSIAVTDEGDVLSWGAGGSGRLGHDPQSSFLGFLRNTSEYTPRLIKKLEGVKVKAVSAGLLHSACITETGSIFIFGEGTVYKPGLSEKNNASLPSTMSELPFCQEVACGGYHTCAIANGGELYTWGSNENGCLGVGCIDAIHVPEKVEGPLLRLSVCQVSCGWKHTAAICDGNVFTWGWGGSHGTFSIDGHSSGGQLGHGDDIDYFDPIMVNFGTEHVKALEISCGFNHTGAILEFI</sequence>
<feature type="domain" description="RCC1-like" evidence="3">
    <location>
        <begin position="32"/>
        <end position="407"/>
    </location>
</feature>
<feature type="repeat" description="RCC1" evidence="2">
    <location>
        <begin position="80"/>
        <end position="131"/>
    </location>
</feature>
<evidence type="ECO:0000256" key="2">
    <source>
        <dbReference type="PROSITE-ProRule" id="PRU00235"/>
    </source>
</evidence>
<organism evidence="4 5">
    <name type="scientific">Stephania cephalantha</name>
    <dbReference type="NCBI Taxonomy" id="152367"/>
    <lineage>
        <taxon>Eukaryota</taxon>
        <taxon>Viridiplantae</taxon>
        <taxon>Streptophyta</taxon>
        <taxon>Embryophyta</taxon>
        <taxon>Tracheophyta</taxon>
        <taxon>Spermatophyta</taxon>
        <taxon>Magnoliopsida</taxon>
        <taxon>Ranunculales</taxon>
        <taxon>Menispermaceae</taxon>
        <taxon>Menispermoideae</taxon>
        <taxon>Cissampelideae</taxon>
        <taxon>Stephania</taxon>
    </lineage>
</organism>
<evidence type="ECO:0000259" key="3">
    <source>
        <dbReference type="Pfam" id="PF25390"/>
    </source>
</evidence>